<evidence type="ECO:0000256" key="1">
    <source>
        <dbReference type="ARBA" id="ARBA00001947"/>
    </source>
</evidence>
<dbReference type="RefSeq" id="WP_069692496.1">
    <property type="nucleotide sequence ID" value="NZ_CP017147.1"/>
</dbReference>
<keyword evidence="8 12" id="KW-0378">Hydrolase</keyword>
<comment type="catalytic activity">
    <reaction evidence="11 12">
        <text>a UDP-3-O-[(3R)-3-hydroxyacyl]-N-acetyl-alpha-D-glucosamine + H2O = a UDP-3-O-[(3R)-3-hydroxyacyl]-alpha-D-glucosamine + acetate</text>
        <dbReference type="Rhea" id="RHEA:67816"/>
        <dbReference type="ChEBI" id="CHEBI:15377"/>
        <dbReference type="ChEBI" id="CHEBI:30089"/>
        <dbReference type="ChEBI" id="CHEBI:137740"/>
        <dbReference type="ChEBI" id="CHEBI:173225"/>
        <dbReference type="EC" id="3.5.1.108"/>
    </reaction>
</comment>
<comment type="function">
    <text evidence="2 12">Catalyzes the hydrolysis of UDP-3-O-myristoyl-N-acetylglucosamine to form UDP-3-O-myristoylglucosamine and acetate, the committed step in lipid A biosynthesis.</text>
</comment>
<accession>A0A1D7U7G0</accession>
<dbReference type="Proteomes" id="UP000094969">
    <property type="component" value="Chromosome"/>
</dbReference>
<keyword evidence="5 12" id="KW-0444">Lipid biosynthesis</keyword>
<evidence type="ECO:0000256" key="10">
    <source>
        <dbReference type="ARBA" id="ARBA00023098"/>
    </source>
</evidence>
<dbReference type="AlphaFoldDB" id="A0A1D7U7G0"/>
<feature type="binding site" evidence="12">
    <location>
        <position position="242"/>
    </location>
    <ligand>
        <name>Zn(2+)</name>
        <dbReference type="ChEBI" id="CHEBI:29105"/>
    </ligand>
</feature>
<evidence type="ECO:0000256" key="7">
    <source>
        <dbReference type="ARBA" id="ARBA00022723"/>
    </source>
</evidence>
<dbReference type="HAMAP" id="MF_00388">
    <property type="entry name" value="LpxC"/>
    <property type="match status" value="1"/>
</dbReference>
<dbReference type="STRING" id="1526658.BHK69_25165"/>
<sequence>MSFDRQTTLRAPVTLTGIGVHSGAPATICLKPSSANSGVVFLRKGLDAEPAQLIHAKHTKVSATELCTVIGDKASASVATIEHLMSACAGLGLDNVLVEIDGPEMPIMDGSATEFVNAIESVGVTTLQAARRYLKILQAVRIEHGRAFAELLPSDQEGFRLDVEIDFDTTVIGRQRKVFDLEPVAYAREISRARTFGFMRDVEQLWKAGFALGASLDNTVAIGDDKVINPEGLRYADEFVRHKVLDAIGDLALAGYPIQGEFRSYCGGHRMNVRILEALFADRANYAIVEAEPVYAAPRAVQMAAAAPAAFAPDLH</sequence>
<evidence type="ECO:0000256" key="3">
    <source>
        <dbReference type="ARBA" id="ARBA00005002"/>
    </source>
</evidence>
<dbReference type="InterPro" id="IPR004463">
    <property type="entry name" value="UDP-acyl_GlcNac_deAcase"/>
</dbReference>
<proteinExistence type="inferred from homology"/>
<dbReference type="KEGG" id="bvv:BHK69_25165"/>
<dbReference type="Gene3D" id="3.30.230.20">
    <property type="entry name" value="lpxc deacetylase, domain 1"/>
    <property type="match status" value="1"/>
</dbReference>
<dbReference type="EC" id="3.5.1.108" evidence="4 12"/>
<dbReference type="InterPro" id="IPR011334">
    <property type="entry name" value="UDP-acyl_GlcNac_deAcase_C"/>
</dbReference>
<feature type="active site" description="Proton donor" evidence="12">
    <location>
        <position position="269"/>
    </location>
</feature>
<evidence type="ECO:0000256" key="6">
    <source>
        <dbReference type="ARBA" id="ARBA00022556"/>
    </source>
</evidence>
<evidence type="ECO:0000256" key="2">
    <source>
        <dbReference type="ARBA" id="ARBA00002923"/>
    </source>
</evidence>
<dbReference type="PANTHER" id="PTHR33694:SF1">
    <property type="entry name" value="UDP-3-O-ACYL-N-ACETYLGLUCOSAMINE DEACETYLASE 1, MITOCHONDRIAL-RELATED"/>
    <property type="match status" value="1"/>
</dbReference>
<organism evidence="13 14">
    <name type="scientific">Bosea vaviloviae</name>
    <dbReference type="NCBI Taxonomy" id="1526658"/>
    <lineage>
        <taxon>Bacteria</taxon>
        <taxon>Pseudomonadati</taxon>
        <taxon>Pseudomonadota</taxon>
        <taxon>Alphaproteobacteria</taxon>
        <taxon>Hyphomicrobiales</taxon>
        <taxon>Boseaceae</taxon>
        <taxon>Bosea</taxon>
    </lineage>
</organism>
<evidence type="ECO:0000313" key="14">
    <source>
        <dbReference type="Proteomes" id="UP000094969"/>
    </source>
</evidence>
<feature type="binding site" evidence="12">
    <location>
        <position position="83"/>
    </location>
    <ligand>
        <name>Zn(2+)</name>
        <dbReference type="ChEBI" id="CHEBI:29105"/>
    </ligand>
</feature>
<keyword evidence="10 12" id="KW-0443">Lipid metabolism</keyword>
<dbReference type="UniPathway" id="UPA00359">
    <property type="reaction ID" value="UER00478"/>
</dbReference>
<gene>
    <name evidence="12" type="primary">lpxC</name>
    <name evidence="13" type="ORF">BHK69_25165</name>
</gene>
<keyword evidence="14" id="KW-1185">Reference proteome</keyword>
<comment type="similarity">
    <text evidence="12">Belongs to the LpxC family.</text>
</comment>
<evidence type="ECO:0000256" key="5">
    <source>
        <dbReference type="ARBA" id="ARBA00022516"/>
    </source>
</evidence>
<dbReference type="OrthoDB" id="9802746at2"/>
<dbReference type="EMBL" id="CP017147">
    <property type="protein sequence ID" value="AOO83296.1"/>
    <property type="molecule type" value="Genomic_DNA"/>
</dbReference>
<evidence type="ECO:0000256" key="9">
    <source>
        <dbReference type="ARBA" id="ARBA00022833"/>
    </source>
</evidence>
<keyword evidence="7 12" id="KW-0479">Metal-binding</keyword>
<dbReference type="SUPFAM" id="SSF54211">
    <property type="entry name" value="Ribosomal protein S5 domain 2-like"/>
    <property type="match status" value="2"/>
</dbReference>
<dbReference type="Pfam" id="PF03331">
    <property type="entry name" value="LpxC"/>
    <property type="match status" value="1"/>
</dbReference>
<dbReference type="GO" id="GO:0046872">
    <property type="term" value="F:metal ion binding"/>
    <property type="evidence" value="ECO:0007669"/>
    <property type="project" value="UniProtKB-KW"/>
</dbReference>
<evidence type="ECO:0000256" key="11">
    <source>
        <dbReference type="ARBA" id="ARBA00024535"/>
    </source>
</evidence>
<dbReference type="GO" id="GO:0009245">
    <property type="term" value="P:lipid A biosynthetic process"/>
    <property type="evidence" value="ECO:0007669"/>
    <property type="project" value="UniProtKB-UniRule"/>
</dbReference>
<dbReference type="GO" id="GO:0016020">
    <property type="term" value="C:membrane"/>
    <property type="evidence" value="ECO:0007669"/>
    <property type="project" value="GOC"/>
</dbReference>
<dbReference type="InterPro" id="IPR015870">
    <property type="entry name" value="UDP-acyl_N-AcGlcN_deAcase_N"/>
</dbReference>
<evidence type="ECO:0000256" key="8">
    <source>
        <dbReference type="ARBA" id="ARBA00022801"/>
    </source>
</evidence>
<reference evidence="13 14" key="1">
    <citation type="journal article" date="2015" name="Antonie Van Leeuwenhoek">
        <title>Bosea vaviloviae sp. nov., a new species of slow-growing rhizobia isolated from nodules of the relict species Vavilovia formosa (Stev.) Fed.</title>
        <authorList>
            <person name="Safronova V.I."/>
            <person name="Kuznetsova I.G."/>
            <person name="Sazanova A.L."/>
            <person name="Kimeklis A.K."/>
            <person name="Belimov A.A."/>
            <person name="Andronov E.E."/>
            <person name="Pinaev A.G."/>
            <person name="Chizhevskaya E.P."/>
            <person name="Pukhaev A.R."/>
            <person name="Popov K.P."/>
            <person name="Willems A."/>
            <person name="Tikhonovich I.A."/>
        </authorList>
    </citation>
    <scope>NUCLEOTIDE SEQUENCE [LARGE SCALE GENOMIC DNA]</scope>
    <source>
        <strain evidence="13 14">Vaf18</strain>
    </source>
</reference>
<protein>
    <recommendedName>
        <fullName evidence="4 12">UDP-3-O-acyl-N-acetylglucosamine deacetylase</fullName>
        <shortName evidence="12">UDP-3-O-acyl-GlcNAc deacetylase</shortName>
        <ecNumber evidence="4 12">3.5.1.108</ecNumber>
    </recommendedName>
    <alternativeName>
        <fullName evidence="12">UDP-3-O-[R-3-hydroxymyristoyl]-N-acetylglucosamine deacetylase</fullName>
    </alternativeName>
</protein>
<evidence type="ECO:0000256" key="4">
    <source>
        <dbReference type="ARBA" id="ARBA00012745"/>
    </source>
</evidence>
<dbReference type="PANTHER" id="PTHR33694">
    <property type="entry name" value="UDP-3-O-ACYL-N-ACETYLGLUCOSAMINE DEACETYLASE 1, MITOCHONDRIAL-RELATED"/>
    <property type="match status" value="1"/>
</dbReference>
<keyword evidence="9 12" id="KW-0862">Zinc</keyword>
<dbReference type="Gene3D" id="3.30.1700.10">
    <property type="entry name" value="lpxc deacetylase, domain 2"/>
    <property type="match status" value="1"/>
</dbReference>
<feature type="binding site" evidence="12">
    <location>
        <position position="246"/>
    </location>
    <ligand>
        <name>Zn(2+)</name>
        <dbReference type="ChEBI" id="CHEBI:29105"/>
    </ligand>
</feature>
<comment type="cofactor">
    <cofactor evidence="1 12">
        <name>Zn(2+)</name>
        <dbReference type="ChEBI" id="CHEBI:29105"/>
    </cofactor>
</comment>
<dbReference type="GO" id="GO:0103117">
    <property type="term" value="F:UDP-3-O-acyl-N-acetylglucosamine deacetylase activity"/>
    <property type="evidence" value="ECO:0007669"/>
    <property type="project" value="UniProtKB-UniRule"/>
</dbReference>
<evidence type="ECO:0000313" key="13">
    <source>
        <dbReference type="EMBL" id="AOO83296.1"/>
    </source>
</evidence>
<comment type="pathway">
    <text evidence="3 12">Glycolipid biosynthesis; lipid IV(A) biosynthesis; lipid IV(A) from (3R)-3-hydroxytetradecanoyl-[acyl-carrier-protein] and UDP-N-acetyl-alpha-D-glucosamine: step 2/6.</text>
</comment>
<dbReference type="InterPro" id="IPR020568">
    <property type="entry name" value="Ribosomal_Su5_D2-typ_SF"/>
</dbReference>
<evidence type="ECO:0000256" key="12">
    <source>
        <dbReference type="HAMAP-Rule" id="MF_00388"/>
    </source>
</evidence>
<keyword evidence="6 12" id="KW-0441">Lipid A biosynthesis</keyword>
<dbReference type="NCBIfam" id="TIGR00325">
    <property type="entry name" value="lpxC"/>
    <property type="match status" value="1"/>
</dbReference>
<name>A0A1D7U7G0_9HYPH</name>